<gene>
    <name evidence="2" type="ORF">GSOID_T00028896001</name>
</gene>
<evidence type="ECO:0000256" key="1">
    <source>
        <dbReference type="SAM" id="MobiDB-lite"/>
    </source>
</evidence>
<feature type="region of interest" description="Disordered" evidence="1">
    <location>
        <begin position="53"/>
        <end position="80"/>
    </location>
</feature>
<feature type="region of interest" description="Disordered" evidence="1">
    <location>
        <begin position="1"/>
        <end position="21"/>
    </location>
</feature>
<evidence type="ECO:0000313" key="2">
    <source>
        <dbReference type="EMBL" id="CBY36391.1"/>
    </source>
</evidence>
<dbReference type="Proteomes" id="UP000011014">
    <property type="component" value="Unassembled WGS sequence"/>
</dbReference>
<reference evidence="2" key="1">
    <citation type="journal article" date="2010" name="Science">
        <title>Plasticity of animal genome architecture unmasked by rapid evolution of a pelagic tunicate.</title>
        <authorList>
            <person name="Denoeud F."/>
            <person name="Henriet S."/>
            <person name="Mungpakdee S."/>
            <person name="Aury J.M."/>
            <person name="Da Silva C."/>
            <person name="Brinkmann H."/>
            <person name="Mikhaleva J."/>
            <person name="Olsen L.C."/>
            <person name="Jubin C."/>
            <person name="Canestro C."/>
            <person name="Bouquet J.M."/>
            <person name="Danks G."/>
            <person name="Poulain J."/>
            <person name="Campsteijn C."/>
            <person name="Adamski M."/>
            <person name="Cross I."/>
            <person name="Yadetie F."/>
            <person name="Muffato M."/>
            <person name="Louis A."/>
            <person name="Butcher S."/>
            <person name="Tsagkogeorga G."/>
            <person name="Konrad A."/>
            <person name="Singh S."/>
            <person name="Jensen M.F."/>
            <person name="Cong E.H."/>
            <person name="Eikeseth-Otteraa H."/>
            <person name="Noel B."/>
            <person name="Anthouard V."/>
            <person name="Porcel B.M."/>
            <person name="Kachouri-Lafond R."/>
            <person name="Nishino A."/>
            <person name="Ugolini M."/>
            <person name="Chourrout P."/>
            <person name="Nishida H."/>
            <person name="Aasland R."/>
            <person name="Huzurbazar S."/>
            <person name="Westhof E."/>
            <person name="Delsuc F."/>
            <person name="Lehrach H."/>
            <person name="Reinhardt R."/>
            <person name="Weissenbach J."/>
            <person name="Roy S.W."/>
            <person name="Artiguenave F."/>
            <person name="Postlethwait J.H."/>
            <person name="Manak J.R."/>
            <person name="Thompson E.M."/>
            <person name="Jaillon O."/>
            <person name="Du Pasquier L."/>
            <person name="Boudinot P."/>
            <person name="Liberles D.A."/>
            <person name="Volff J.N."/>
            <person name="Philippe H."/>
            <person name="Lenhard B."/>
            <person name="Roest Crollius H."/>
            <person name="Wincker P."/>
            <person name="Chourrout D."/>
        </authorList>
    </citation>
    <scope>NUCLEOTIDE SEQUENCE [LARGE SCALE GENOMIC DNA]</scope>
</reference>
<accession>E4YLN0</accession>
<proteinExistence type="predicted"/>
<feature type="compositionally biased region" description="Polar residues" evidence="1">
    <location>
        <begin position="1"/>
        <end position="14"/>
    </location>
</feature>
<dbReference type="EMBL" id="FN654769">
    <property type="protein sequence ID" value="CBY36391.1"/>
    <property type="molecule type" value="Genomic_DNA"/>
</dbReference>
<organism evidence="2">
    <name type="scientific">Oikopleura dioica</name>
    <name type="common">Tunicate</name>
    <dbReference type="NCBI Taxonomy" id="34765"/>
    <lineage>
        <taxon>Eukaryota</taxon>
        <taxon>Metazoa</taxon>
        <taxon>Chordata</taxon>
        <taxon>Tunicata</taxon>
        <taxon>Appendicularia</taxon>
        <taxon>Copelata</taxon>
        <taxon>Oikopleuridae</taxon>
        <taxon>Oikopleura</taxon>
    </lineage>
</organism>
<protein>
    <submittedName>
        <fullName evidence="2">Uncharacterized protein</fullName>
    </submittedName>
</protein>
<dbReference type="AlphaFoldDB" id="E4YLN0"/>
<name>E4YLN0_OIKDI</name>
<sequence length="80" mass="8443">MDQGLLPTQRSPTEGTGHADMTDWTCTAGHIFIPDLASFASSGSIEIPFYNANGTPAIPDEQAPAPSTYQDIPAPDYSTS</sequence>